<dbReference type="GO" id="GO:0006355">
    <property type="term" value="P:regulation of DNA-templated transcription"/>
    <property type="evidence" value="ECO:0007669"/>
    <property type="project" value="InterPro"/>
</dbReference>
<dbReference type="CDD" id="cd06170">
    <property type="entry name" value="LuxR_C_like"/>
    <property type="match status" value="1"/>
</dbReference>
<dbReference type="GO" id="GO:0000160">
    <property type="term" value="P:phosphorelay signal transduction system"/>
    <property type="evidence" value="ECO:0007669"/>
    <property type="project" value="InterPro"/>
</dbReference>
<dbReference type="CDD" id="cd17535">
    <property type="entry name" value="REC_NarL-like"/>
    <property type="match status" value="1"/>
</dbReference>
<comment type="caution">
    <text evidence="8">The sequence shown here is derived from an EMBL/GenBank/DDBJ whole genome shotgun (WGS) entry which is preliminary data.</text>
</comment>
<feature type="modified residue" description="4-aspartylphosphate" evidence="5">
    <location>
        <position position="55"/>
    </location>
</feature>
<dbReference type="GO" id="GO:0003677">
    <property type="term" value="F:DNA binding"/>
    <property type="evidence" value="ECO:0007669"/>
    <property type="project" value="UniProtKB-KW"/>
</dbReference>
<evidence type="ECO:0000256" key="4">
    <source>
        <dbReference type="ARBA" id="ARBA00024867"/>
    </source>
</evidence>
<dbReference type="GeneID" id="93164936"/>
<dbReference type="PANTHER" id="PTHR45566:SF2">
    <property type="entry name" value="NARL SUBFAMILY"/>
    <property type="match status" value="1"/>
</dbReference>
<dbReference type="RefSeq" id="WP_048931063.1">
    <property type="nucleotide sequence ID" value="NZ_KQ235885.1"/>
</dbReference>
<evidence type="ECO:0000256" key="2">
    <source>
        <dbReference type="ARBA" id="ARBA00022553"/>
    </source>
</evidence>
<evidence type="ECO:0000256" key="5">
    <source>
        <dbReference type="PROSITE-ProRule" id="PRU00169"/>
    </source>
</evidence>
<reference evidence="8 9" key="1">
    <citation type="submission" date="2011-04" db="EMBL/GenBank/DDBJ databases">
        <title>The Genome Sequence of Clostridium citroniae WAL-19142.</title>
        <authorList>
            <consortium name="The Broad Institute Genome Sequencing Platform"/>
            <person name="Earl A."/>
            <person name="Ward D."/>
            <person name="Feldgarden M."/>
            <person name="Gevers D."/>
            <person name="Warren Y.A."/>
            <person name="Tyrrell K.L."/>
            <person name="Citron D.M."/>
            <person name="Goldstein E.J."/>
            <person name="Daigneault M."/>
            <person name="Allen-Vercoe E."/>
            <person name="Young S.K."/>
            <person name="Zeng Q."/>
            <person name="Gargeya S."/>
            <person name="Fitzgerald M."/>
            <person name="Haas B."/>
            <person name="Abouelleil A."/>
            <person name="Alvarado L."/>
            <person name="Arachchi H.M."/>
            <person name="Berlin A."/>
            <person name="Brown A."/>
            <person name="Chapman S.B."/>
            <person name="Chen Z."/>
            <person name="Dunbar C."/>
            <person name="Freedman E."/>
            <person name="Gearin G."/>
            <person name="Gellesch M."/>
            <person name="Goldberg J."/>
            <person name="Griggs A."/>
            <person name="Gujja S."/>
            <person name="Heilman E.R."/>
            <person name="Heiman D."/>
            <person name="Howarth C."/>
            <person name="Larson L."/>
            <person name="Lui A."/>
            <person name="MacDonald P.J."/>
            <person name="Mehta T."/>
            <person name="Montmayeur A."/>
            <person name="Murphy C."/>
            <person name="Neiman D."/>
            <person name="Pearson M."/>
            <person name="Priest M."/>
            <person name="Roberts A."/>
            <person name="Saif S."/>
            <person name="Shea T."/>
            <person name="Shenoy N."/>
            <person name="Sisk P."/>
            <person name="Stolte C."/>
            <person name="Sykes S."/>
            <person name="White J."/>
            <person name="Yandava C."/>
            <person name="Wortman J."/>
            <person name="Nusbaum C."/>
            <person name="Birren B."/>
        </authorList>
    </citation>
    <scope>NUCLEOTIDE SEQUENCE [LARGE SCALE GENOMIC DNA]</scope>
    <source>
        <strain evidence="8 9">WAL-19142</strain>
    </source>
</reference>
<evidence type="ECO:0000259" key="6">
    <source>
        <dbReference type="PROSITE" id="PS50043"/>
    </source>
</evidence>
<evidence type="ECO:0000313" key="8">
    <source>
        <dbReference type="EMBL" id="KMW12978.1"/>
    </source>
</evidence>
<dbReference type="AlphaFoldDB" id="A0A0J9BJ64"/>
<keyword evidence="2 5" id="KW-0597">Phosphoprotein</keyword>
<dbReference type="SMART" id="SM00448">
    <property type="entry name" value="REC"/>
    <property type="match status" value="1"/>
</dbReference>
<name>A0A0J9BJ64_9FIRM</name>
<feature type="domain" description="Response regulatory" evidence="7">
    <location>
        <begin position="4"/>
        <end position="120"/>
    </location>
</feature>
<dbReference type="SMART" id="SM00421">
    <property type="entry name" value="HTH_LUXR"/>
    <property type="match status" value="1"/>
</dbReference>
<dbReference type="SUPFAM" id="SSF52172">
    <property type="entry name" value="CheY-like"/>
    <property type="match status" value="1"/>
</dbReference>
<dbReference type="EMBL" id="ADLK01000047">
    <property type="protein sequence ID" value="KMW12978.1"/>
    <property type="molecule type" value="Genomic_DNA"/>
</dbReference>
<evidence type="ECO:0000313" key="9">
    <source>
        <dbReference type="Proteomes" id="UP000037392"/>
    </source>
</evidence>
<dbReference type="SUPFAM" id="SSF46894">
    <property type="entry name" value="C-terminal effector domain of the bipartite response regulators"/>
    <property type="match status" value="1"/>
</dbReference>
<dbReference type="InterPro" id="IPR016032">
    <property type="entry name" value="Sig_transdc_resp-reg_C-effctor"/>
</dbReference>
<dbReference type="InterPro" id="IPR011006">
    <property type="entry name" value="CheY-like_superfamily"/>
</dbReference>
<organism evidence="8 9">
    <name type="scientific">[Clostridium] citroniae WAL-19142</name>
    <dbReference type="NCBI Taxonomy" id="742734"/>
    <lineage>
        <taxon>Bacteria</taxon>
        <taxon>Bacillati</taxon>
        <taxon>Bacillota</taxon>
        <taxon>Clostridia</taxon>
        <taxon>Lachnospirales</taxon>
        <taxon>Lachnospiraceae</taxon>
        <taxon>Enterocloster</taxon>
    </lineage>
</organism>
<dbReference type="Gene3D" id="3.40.50.2300">
    <property type="match status" value="1"/>
</dbReference>
<dbReference type="OrthoDB" id="9779069at2"/>
<dbReference type="InterPro" id="IPR058245">
    <property type="entry name" value="NreC/VraR/RcsB-like_REC"/>
</dbReference>
<gene>
    <name evidence="8" type="ORF">HMPREF9470_05150</name>
</gene>
<sequence length="202" mass="22609">MKCSIAIIEERELFRKGICRLLSSISWISVLYETGDVKEGFEILSKHQPGILLVDPFTNKRNHPDILKHIKSLSPTTCIVAVTDCDSPEEIAFAAENGVKGYFLKSASFNEFENGLFHVANGEYGVSAALAPVLFELLSGSKSGETLTSREVAIYNLMRCGKTNREIADELHISLYTVKNHVSKIIKKRNLKNRYQSLRNSD</sequence>
<feature type="domain" description="HTH luxR-type" evidence="6">
    <location>
        <begin position="140"/>
        <end position="202"/>
    </location>
</feature>
<evidence type="ECO:0000256" key="1">
    <source>
        <dbReference type="ARBA" id="ARBA00018672"/>
    </source>
</evidence>
<keyword evidence="3" id="KW-0238">DNA-binding</keyword>
<accession>A0A0J9BJ64</accession>
<dbReference type="PROSITE" id="PS50043">
    <property type="entry name" value="HTH_LUXR_2"/>
    <property type="match status" value="1"/>
</dbReference>
<dbReference type="InterPro" id="IPR001789">
    <property type="entry name" value="Sig_transdc_resp-reg_receiver"/>
</dbReference>
<dbReference type="Pfam" id="PF00196">
    <property type="entry name" value="GerE"/>
    <property type="match status" value="1"/>
</dbReference>
<dbReference type="PRINTS" id="PR00038">
    <property type="entry name" value="HTHLUXR"/>
</dbReference>
<dbReference type="PATRIC" id="fig|742734.4.peg.5509"/>
<comment type="function">
    <text evidence="4">May play the central regulatory role in sporulation. It may be an element of the effector pathway responsible for the activation of sporulation genes in response to nutritional stress. Spo0A may act in concert with spo0H (a sigma factor) to control the expression of some genes that are critical to the sporulation process.</text>
</comment>
<protein>
    <recommendedName>
        <fullName evidence="1">Stage 0 sporulation protein A homolog</fullName>
    </recommendedName>
</protein>
<dbReference type="Pfam" id="PF00072">
    <property type="entry name" value="Response_reg"/>
    <property type="match status" value="1"/>
</dbReference>
<dbReference type="Proteomes" id="UP000037392">
    <property type="component" value="Unassembled WGS sequence"/>
</dbReference>
<dbReference type="PROSITE" id="PS50110">
    <property type="entry name" value="RESPONSE_REGULATORY"/>
    <property type="match status" value="1"/>
</dbReference>
<evidence type="ECO:0000256" key="3">
    <source>
        <dbReference type="ARBA" id="ARBA00023125"/>
    </source>
</evidence>
<dbReference type="PANTHER" id="PTHR45566">
    <property type="entry name" value="HTH-TYPE TRANSCRIPTIONAL REGULATOR YHJB-RELATED"/>
    <property type="match status" value="1"/>
</dbReference>
<evidence type="ECO:0000259" key="7">
    <source>
        <dbReference type="PROSITE" id="PS50110"/>
    </source>
</evidence>
<dbReference type="InterPro" id="IPR051015">
    <property type="entry name" value="EvgA-like"/>
</dbReference>
<proteinExistence type="predicted"/>
<dbReference type="InterPro" id="IPR000792">
    <property type="entry name" value="Tscrpt_reg_LuxR_C"/>
</dbReference>